<feature type="domain" description="CHAT" evidence="1">
    <location>
        <begin position="4"/>
        <end position="106"/>
    </location>
</feature>
<proteinExistence type="predicted"/>
<name>A0A1C3XTC1_9BRAD</name>
<dbReference type="AlphaFoldDB" id="A0A1C3XTC1"/>
<dbReference type="Pfam" id="PF12770">
    <property type="entry name" value="CHAT"/>
    <property type="match status" value="1"/>
</dbReference>
<dbReference type="Proteomes" id="UP000199184">
    <property type="component" value="Unassembled WGS sequence"/>
</dbReference>
<organism evidence="2 3">
    <name type="scientific">Bradyrhizobium shewense</name>
    <dbReference type="NCBI Taxonomy" id="1761772"/>
    <lineage>
        <taxon>Bacteria</taxon>
        <taxon>Pseudomonadati</taxon>
        <taxon>Pseudomonadota</taxon>
        <taxon>Alphaproteobacteria</taxon>
        <taxon>Hyphomicrobiales</taxon>
        <taxon>Nitrobacteraceae</taxon>
        <taxon>Bradyrhizobium</taxon>
    </lineage>
</organism>
<keyword evidence="3" id="KW-1185">Reference proteome</keyword>
<reference evidence="3" key="1">
    <citation type="submission" date="2016-08" db="EMBL/GenBank/DDBJ databases">
        <authorList>
            <person name="Varghese N."/>
            <person name="Submissions Spin"/>
        </authorList>
    </citation>
    <scope>NUCLEOTIDE SEQUENCE [LARGE SCALE GENOMIC DNA]</scope>
    <source>
        <strain evidence="3">ERR11</strain>
    </source>
</reference>
<dbReference type="InterPro" id="IPR024983">
    <property type="entry name" value="CHAT_dom"/>
</dbReference>
<dbReference type="EMBL" id="FMAI01000043">
    <property type="protein sequence ID" value="SCB55508.1"/>
    <property type="molecule type" value="Genomic_DNA"/>
</dbReference>
<protein>
    <submittedName>
        <fullName evidence="2">CHAT domain-containing protein</fullName>
    </submittedName>
</protein>
<evidence type="ECO:0000313" key="2">
    <source>
        <dbReference type="EMBL" id="SCB55508.1"/>
    </source>
</evidence>
<dbReference type="RefSeq" id="WP_165637919.1">
    <property type="nucleotide sequence ID" value="NZ_FMAI01000043.1"/>
</dbReference>
<evidence type="ECO:0000313" key="3">
    <source>
        <dbReference type="Proteomes" id="UP000199184"/>
    </source>
</evidence>
<sequence length="112" mass="12186">MRGQRYRYVVFSRHGYLDQKNPELSGIVLSKTNLGQSEDGYLRASELSAFDFRSDLVFISACETGVGKWVSGEGILGLPFALYPGGNASTILTLWPVLDGSTAELSSDSFAK</sequence>
<gene>
    <name evidence="2" type="ORF">GA0061098_104319</name>
</gene>
<evidence type="ECO:0000259" key="1">
    <source>
        <dbReference type="Pfam" id="PF12770"/>
    </source>
</evidence>
<accession>A0A1C3XTC1</accession>